<organism evidence="4 5">
    <name type="scientific">Herbiconiux ginsengi</name>
    <dbReference type="NCBI Taxonomy" id="381665"/>
    <lineage>
        <taxon>Bacteria</taxon>
        <taxon>Bacillati</taxon>
        <taxon>Actinomycetota</taxon>
        <taxon>Actinomycetes</taxon>
        <taxon>Micrococcales</taxon>
        <taxon>Microbacteriaceae</taxon>
        <taxon>Herbiconiux</taxon>
    </lineage>
</organism>
<evidence type="ECO:0000256" key="1">
    <source>
        <dbReference type="SAM" id="MobiDB-lite"/>
    </source>
</evidence>
<feature type="compositionally biased region" description="Basic and acidic residues" evidence="1">
    <location>
        <begin position="251"/>
        <end position="262"/>
    </location>
</feature>
<feature type="domain" description="D-apionate lactonase TIM barrel" evidence="3">
    <location>
        <begin position="310"/>
        <end position="561"/>
    </location>
</feature>
<dbReference type="InterPro" id="IPR058787">
    <property type="entry name" value="ApnL_M"/>
</dbReference>
<dbReference type="Pfam" id="PF25837">
    <property type="entry name" value="Apionate_lact_N"/>
    <property type="match status" value="1"/>
</dbReference>
<evidence type="ECO:0000313" key="4">
    <source>
        <dbReference type="EMBL" id="SDY77556.1"/>
    </source>
</evidence>
<evidence type="ECO:0000313" key="5">
    <source>
        <dbReference type="Proteomes" id="UP000198891"/>
    </source>
</evidence>
<protein>
    <submittedName>
        <fullName evidence="4">Uncharacterized protein</fullName>
    </submittedName>
</protein>
<dbReference type="OrthoDB" id="931854at2"/>
<dbReference type="Proteomes" id="UP000198891">
    <property type="component" value="Unassembled WGS sequence"/>
</dbReference>
<dbReference type="InterPro" id="IPR058788">
    <property type="entry name" value="ApnL_N"/>
</dbReference>
<proteinExistence type="predicted"/>
<evidence type="ECO:0000259" key="2">
    <source>
        <dbReference type="Pfam" id="PF25837"/>
    </source>
</evidence>
<dbReference type="RefSeq" id="WP_092550774.1">
    <property type="nucleotide sequence ID" value="NZ_FNPZ01000001.1"/>
</dbReference>
<dbReference type="AlphaFoldDB" id="A0A1H3MLS4"/>
<accession>A0A1H3MLS4</accession>
<evidence type="ECO:0000259" key="3">
    <source>
        <dbReference type="Pfam" id="PF25838"/>
    </source>
</evidence>
<gene>
    <name evidence="4" type="ORF">SAMN05216554_1477</name>
</gene>
<feature type="region of interest" description="Disordered" evidence="1">
    <location>
        <begin position="215"/>
        <end position="273"/>
    </location>
</feature>
<keyword evidence="5" id="KW-1185">Reference proteome</keyword>
<dbReference type="EMBL" id="FNPZ01000001">
    <property type="protein sequence ID" value="SDY77556.1"/>
    <property type="molecule type" value="Genomic_DNA"/>
</dbReference>
<feature type="compositionally biased region" description="Low complexity" evidence="1">
    <location>
        <begin position="220"/>
        <end position="230"/>
    </location>
</feature>
<reference evidence="4 5" key="1">
    <citation type="submission" date="2016-10" db="EMBL/GenBank/DDBJ databases">
        <authorList>
            <person name="de Groot N.N."/>
        </authorList>
    </citation>
    <scope>NUCLEOTIDE SEQUENCE [LARGE SCALE GENOMIC DNA]</scope>
    <source>
        <strain evidence="4 5">CGMCC 4.3491</strain>
    </source>
</reference>
<feature type="domain" description="D-apionate lactonase N-terminal" evidence="2">
    <location>
        <begin position="5"/>
        <end position="216"/>
    </location>
</feature>
<dbReference type="Pfam" id="PF25838">
    <property type="entry name" value="Apionate_lact_M"/>
    <property type="match status" value="1"/>
</dbReference>
<feature type="compositionally biased region" description="Polar residues" evidence="1">
    <location>
        <begin position="233"/>
        <end position="247"/>
    </location>
</feature>
<name>A0A1H3MLS4_9MICO</name>
<sequence length="638" mass="67388">MEQTEWDDHGVVWRSGPWALEVRGDEVADLTHGGRRVLRSIRAVVRDRDWNTASWITGQPVAGERMLRIPLRSTGYGSDLRGEVVVAATPDGLSVTFDAVSHGAFATNRTGLVVLHPPQTSGAALRVRHPDGTRSSTTFPVALSAHQPVFDIAGLRWSDDGSEISVDFSGDVFEMEDQRNWTDASFKTYSRPLSLPFPYDLAAGERVRQRIDVEVRPVDDGAAPEPAADARSTPASASVARTDSTAGSGAESDHRHGSRSDSDFASGPAPDAGAATARIRLEPAGPFPAVGVSASTAPDPEPPDLPTVGAELLVELDLDTPNWPAALRRAADRGLPLDVRVVLGEPDRAKLDALAQALRGVRVARVAVFHPYFHVSVTEWVAPLRDALDAAGVTAPVVGGSRSHFTELNRERDRMPGDLAGLVTTVTPLFHAHSSAQLRESVAMQRLVARQTVDSAAGLPVRIGPIALRPRFNDVATGPQPGPTRSDLAEGYGAQFTGGVDPRQGTPELAAWTIASAAALAIPGVAALTYFEEWGPRGIRSADGAPLPVAAALEALAPLAGAELLAGDSPDGLLWALGARTAGGTVLLAANLDRVERTLELTVPSTDAAWRTTHVDVPPLGWARLGGNISGRGVSRIR</sequence>
<dbReference type="STRING" id="381665.SAMN05216554_1477"/>